<gene>
    <name evidence="5" type="primary">LOC105039874</name>
</gene>
<dbReference type="AlphaFoldDB" id="A0A8N4I761"/>
<dbReference type="PANTHER" id="PTHR43329">
    <property type="entry name" value="EPOXIDE HYDROLASE"/>
    <property type="match status" value="1"/>
</dbReference>
<organism evidence="4 5">
    <name type="scientific">Elaeis guineensis var. tenera</name>
    <name type="common">Oil palm</name>
    <dbReference type="NCBI Taxonomy" id="51953"/>
    <lineage>
        <taxon>Eukaryota</taxon>
        <taxon>Viridiplantae</taxon>
        <taxon>Streptophyta</taxon>
        <taxon>Embryophyta</taxon>
        <taxon>Tracheophyta</taxon>
        <taxon>Spermatophyta</taxon>
        <taxon>Magnoliopsida</taxon>
        <taxon>Liliopsida</taxon>
        <taxon>Arecaceae</taxon>
        <taxon>Arecoideae</taxon>
        <taxon>Cocoseae</taxon>
        <taxon>Elaeidinae</taxon>
        <taxon>Elaeis</taxon>
    </lineage>
</organism>
<dbReference type="RefSeq" id="XP_029118781.1">
    <property type="nucleotide sequence ID" value="XM_029262948.1"/>
</dbReference>
<dbReference type="PRINTS" id="PR00412">
    <property type="entry name" value="EPOXHYDRLASE"/>
</dbReference>
<name>A0A8N4I761_ELAGV</name>
<dbReference type="InterPro" id="IPR000073">
    <property type="entry name" value="AB_hydrolase_1"/>
</dbReference>
<dbReference type="Gene3D" id="3.40.50.1820">
    <property type="entry name" value="alpha/beta hydrolase"/>
    <property type="match status" value="2"/>
</dbReference>
<dbReference type="Proteomes" id="UP000504607">
    <property type="component" value="Chromosome 2"/>
</dbReference>
<evidence type="ECO:0000259" key="3">
    <source>
        <dbReference type="Pfam" id="PF00561"/>
    </source>
</evidence>
<protein>
    <submittedName>
        <fullName evidence="5">Uncharacterized protein LOC105039874 isoform X2</fullName>
    </submittedName>
</protein>
<sequence length="256" mass="28699">MEGASGISHRTVEVNGIRMHVAEKGEGPSVLLLHGFPELWYSWRHQIAGLAARGYRAIAPDLRGYGDTDAPPDVASYSIFHIVGDLVALLDALALQHEPGAIEAKFAQIETASIFRMFLPSRDPGPLLMPKEGWNVPEKIPLPSWLSEEDINFFASKFDKSGFTGPVNYYRCLNLNWELTAPWTGAQIKVPVKFIVGDLDLTYHYPGIQDYIHKGGFKQNVPLLQEVVVMEGVGHFINQEKAHEITDHIYEFIQKF</sequence>
<keyword evidence="4" id="KW-1185">Reference proteome</keyword>
<dbReference type="InterPro" id="IPR029058">
    <property type="entry name" value="AB_hydrolase_fold"/>
</dbReference>
<evidence type="ECO:0000313" key="5">
    <source>
        <dbReference type="RefSeq" id="XP_029118781.1"/>
    </source>
</evidence>
<dbReference type="GeneID" id="105039874"/>
<dbReference type="SUPFAM" id="SSF53474">
    <property type="entry name" value="alpha/beta-Hydrolases"/>
    <property type="match status" value="1"/>
</dbReference>
<feature type="domain" description="AB hydrolase-1" evidence="3">
    <location>
        <begin position="28"/>
        <end position="96"/>
    </location>
</feature>
<dbReference type="Pfam" id="PF00561">
    <property type="entry name" value="Abhydrolase_1"/>
    <property type="match status" value="1"/>
</dbReference>
<keyword evidence="1" id="KW-0378">Hydrolase</keyword>
<proteinExistence type="inferred from homology"/>
<evidence type="ECO:0000256" key="2">
    <source>
        <dbReference type="ARBA" id="ARBA00038334"/>
    </source>
</evidence>
<dbReference type="InterPro" id="IPR000639">
    <property type="entry name" value="Epox_hydrolase-like"/>
</dbReference>
<reference evidence="5" key="1">
    <citation type="submission" date="2025-08" db="UniProtKB">
        <authorList>
            <consortium name="RefSeq"/>
        </authorList>
    </citation>
    <scope>IDENTIFICATION</scope>
</reference>
<comment type="similarity">
    <text evidence="2">Belongs to the AB hydrolase superfamily. Epoxide hydrolase family.</text>
</comment>
<dbReference type="GO" id="GO:0016787">
    <property type="term" value="F:hydrolase activity"/>
    <property type="evidence" value="ECO:0007669"/>
    <property type="project" value="UniProtKB-KW"/>
</dbReference>
<evidence type="ECO:0000313" key="4">
    <source>
        <dbReference type="Proteomes" id="UP000504607"/>
    </source>
</evidence>
<accession>A0A8N4I761</accession>
<evidence type="ECO:0000256" key="1">
    <source>
        <dbReference type="ARBA" id="ARBA00022801"/>
    </source>
</evidence>